<sequence length="70" mass="7930">MYSVLSTYIGSTHCVLCLNITVCGFEFYGLLYSDKNLWTFLCLHIILGLFPKNISLVTEFQCLIGVKAFN</sequence>
<dbReference type="Proteomes" id="UP000006038">
    <property type="component" value="Chromosome 3"/>
</dbReference>
<evidence type="ECO:0000313" key="1">
    <source>
        <dbReference type="EnsemblPlants" id="OB03G33270.1"/>
    </source>
</evidence>
<protein>
    <submittedName>
        <fullName evidence="1">Uncharacterized protein</fullName>
    </submittedName>
</protein>
<dbReference type="Gramene" id="OB03G33270.1">
    <property type="protein sequence ID" value="OB03G33270.1"/>
    <property type="gene ID" value="OB03G33270"/>
</dbReference>
<proteinExistence type="predicted"/>
<reference evidence="1" key="2">
    <citation type="submission" date="2013-04" db="UniProtKB">
        <authorList>
            <consortium name="EnsemblPlants"/>
        </authorList>
    </citation>
    <scope>IDENTIFICATION</scope>
</reference>
<accession>J3LQK1</accession>
<evidence type="ECO:0000313" key="2">
    <source>
        <dbReference type="Proteomes" id="UP000006038"/>
    </source>
</evidence>
<dbReference type="EnsemblPlants" id="OB03G33270.1">
    <property type="protein sequence ID" value="OB03G33270.1"/>
    <property type="gene ID" value="OB03G33270"/>
</dbReference>
<name>J3LQK1_ORYBR</name>
<dbReference type="HOGENOM" id="CLU_2761830_0_0_1"/>
<reference evidence="1" key="1">
    <citation type="journal article" date="2013" name="Nat. Commun.">
        <title>Whole-genome sequencing of Oryza brachyantha reveals mechanisms underlying Oryza genome evolution.</title>
        <authorList>
            <person name="Chen J."/>
            <person name="Huang Q."/>
            <person name="Gao D."/>
            <person name="Wang J."/>
            <person name="Lang Y."/>
            <person name="Liu T."/>
            <person name="Li B."/>
            <person name="Bai Z."/>
            <person name="Luis Goicoechea J."/>
            <person name="Liang C."/>
            <person name="Chen C."/>
            <person name="Zhang W."/>
            <person name="Sun S."/>
            <person name="Liao Y."/>
            <person name="Zhang X."/>
            <person name="Yang L."/>
            <person name="Song C."/>
            <person name="Wang M."/>
            <person name="Shi J."/>
            <person name="Liu G."/>
            <person name="Liu J."/>
            <person name="Zhou H."/>
            <person name="Zhou W."/>
            <person name="Yu Q."/>
            <person name="An N."/>
            <person name="Chen Y."/>
            <person name="Cai Q."/>
            <person name="Wang B."/>
            <person name="Liu B."/>
            <person name="Min J."/>
            <person name="Huang Y."/>
            <person name="Wu H."/>
            <person name="Li Z."/>
            <person name="Zhang Y."/>
            <person name="Yin Y."/>
            <person name="Song W."/>
            <person name="Jiang J."/>
            <person name="Jackson S.A."/>
            <person name="Wing R.A."/>
            <person name="Wang J."/>
            <person name="Chen M."/>
        </authorList>
    </citation>
    <scope>NUCLEOTIDE SEQUENCE [LARGE SCALE GENOMIC DNA]</scope>
    <source>
        <strain evidence="1">cv. IRGC 101232</strain>
    </source>
</reference>
<keyword evidence="2" id="KW-1185">Reference proteome</keyword>
<organism evidence="1">
    <name type="scientific">Oryza brachyantha</name>
    <name type="common">malo sina</name>
    <dbReference type="NCBI Taxonomy" id="4533"/>
    <lineage>
        <taxon>Eukaryota</taxon>
        <taxon>Viridiplantae</taxon>
        <taxon>Streptophyta</taxon>
        <taxon>Embryophyta</taxon>
        <taxon>Tracheophyta</taxon>
        <taxon>Spermatophyta</taxon>
        <taxon>Magnoliopsida</taxon>
        <taxon>Liliopsida</taxon>
        <taxon>Poales</taxon>
        <taxon>Poaceae</taxon>
        <taxon>BOP clade</taxon>
        <taxon>Oryzoideae</taxon>
        <taxon>Oryzeae</taxon>
        <taxon>Oryzinae</taxon>
        <taxon>Oryza</taxon>
    </lineage>
</organism>
<dbReference type="AlphaFoldDB" id="J3LQK1"/>